<gene>
    <name evidence="1" type="ORF">AMD01_00075</name>
</gene>
<dbReference type="AlphaFoldDB" id="A0A0M0LNV7"/>
<sequence>MKMILIHIEVFPLTNLYIQVIMKTQTYHVYTSLETPKLNHLYESMLKRKNENDIRGDTGWELQKNQ</sequence>
<dbReference type="EMBL" id="LILC01000001">
    <property type="protein sequence ID" value="KOO52724.1"/>
    <property type="molecule type" value="Genomic_DNA"/>
</dbReference>
<keyword evidence="2" id="KW-1185">Reference proteome</keyword>
<protein>
    <submittedName>
        <fullName evidence="1">Uncharacterized protein</fullName>
    </submittedName>
</protein>
<accession>A0A0M0LNV7</accession>
<evidence type="ECO:0000313" key="1">
    <source>
        <dbReference type="EMBL" id="KOO52724.1"/>
    </source>
</evidence>
<dbReference type="Proteomes" id="UP000037558">
    <property type="component" value="Unassembled WGS sequence"/>
</dbReference>
<organism evidence="1 2">
    <name type="scientific">Priestia koreensis</name>
    <dbReference type="NCBI Taxonomy" id="284581"/>
    <lineage>
        <taxon>Bacteria</taxon>
        <taxon>Bacillati</taxon>
        <taxon>Bacillota</taxon>
        <taxon>Bacilli</taxon>
        <taxon>Bacillales</taxon>
        <taxon>Bacillaceae</taxon>
        <taxon>Priestia</taxon>
    </lineage>
</organism>
<reference evidence="2" key="1">
    <citation type="submission" date="2015-08" db="EMBL/GenBank/DDBJ databases">
        <title>Fjat-14210 dsm16467.</title>
        <authorList>
            <person name="Liu B."/>
            <person name="Wang J."/>
            <person name="Zhu Y."/>
            <person name="Liu G."/>
            <person name="Chen Q."/>
            <person name="Chen Z."/>
            <person name="Lan J."/>
            <person name="Che J."/>
            <person name="Ge C."/>
            <person name="Shi H."/>
            <person name="Pan Z."/>
            <person name="Liu X."/>
        </authorList>
    </citation>
    <scope>NUCLEOTIDE SEQUENCE [LARGE SCALE GENOMIC DNA]</scope>
    <source>
        <strain evidence="2">DSM 16467</strain>
    </source>
</reference>
<dbReference type="STRING" id="284581.AMD01_00075"/>
<name>A0A0M0LNV7_9BACI</name>
<proteinExistence type="predicted"/>
<evidence type="ECO:0000313" key="2">
    <source>
        <dbReference type="Proteomes" id="UP000037558"/>
    </source>
</evidence>
<comment type="caution">
    <text evidence="1">The sequence shown here is derived from an EMBL/GenBank/DDBJ whole genome shotgun (WGS) entry which is preliminary data.</text>
</comment>